<keyword evidence="4" id="KW-0500">Molybdenum</keyword>
<keyword evidence="3 5" id="KW-0732">Signal</keyword>
<feature type="signal peptide" evidence="5">
    <location>
        <begin position="1"/>
        <end position="23"/>
    </location>
</feature>
<keyword evidence="7" id="KW-1185">Reference proteome</keyword>
<dbReference type="AlphaFoldDB" id="A0A2A9D586"/>
<protein>
    <submittedName>
        <fullName evidence="6">Molybdate transport system substrate-binding protein</fullName>
    </submittedName>
</protein>
<evidence type="ECO:0000256" key="1">
    <source>
        <dbReference type="ARBA" id="ARBA00009175"/>
    </source>
</evidence>
<dbReference type="InterPro" id="IPR005950">
    <property type="entry name" value="ModA"/>
</dbReference>
<feature type="binding site" evidence="4">
    <location>
        <position position="80"/>
    </location>
    <ligand>
        <name>molybdate</name>
        <dbReference type="ChEBI" id="CHEBI:36264"/>
    </ligand>
</feature>
<dbReference type="InterPro" id="IPR050682">
    <property type="entry name" value="ModA/WtpA"/>
</dbReference>
<dbReference type="EMBL" id="PDJD01000001">
    <property type="protein sequence ID" value="PFG21020.1"/>
    <property type="molecule type" value="Genomic_DNA"/>
</dbReference>
<feature type="binding site" evidence="4">
    <location>
        <position position="180"/>
    </location>
    <ligand>
        <name>molybdate</name>
        <dbReference type="ChEBI" id="CHEBI:36264"/>
    </ligand>
</feature>
<dbReference type="Proteomes" id="UP000224915">
    <property type="component" value="Unassembled WGS sequence"/>
</dbReference>
<dbReference type="Pfam" id="PF13531">
    <property type="entry name" value="SBP_bac_11"/>
    <property type="match status" value="1"/>
</dbReference>
<evidence type="ECO:0000256" key="4">
    <source>
        <dbReference type="PIRSR" id="PIRSR004846-1"/>
    </source>
</evidence>
<dbReference type="SUPFAM" id="SSF53850">
    <property type="entry name" value="Periplasmic binding protein-like II"/>
    <property type="match status" value="1"/>
</dbReference>
<dbReference type="PIRSF" id="PIRSF004846">
    <property type="entry name" value="ModA"/>
    <property type="match status" value="1"/>
</dbReference>
<dbReference type="PANTHER" id="PTHR30632:SF0">
    <property type="entry name" value="SULFATE-BINDING PROTEIN"/>
    <property type="match status" value="1"/>
</dbReference>
<name>A0A2A9D586_9MICO</name>
<dbReference type="PROSITE" id="PS51257">
    <property type="entry name" value="PROKAR_LIPOPROTEIN"/>
    <property type="match status" value="1"/>
</dbReference>
<gene>
    <name evidence="6" type="ORF">ATL40_2639</name>
</gene>
<evidence type="ECO:0000313" key="7">
    <source>
        <dbReference type="Proteomes" id="UP000224915"/>
    </source>
</evidence>
<evidence type="ECO:0000313" key="6">
    <source>
        <dbReference type="EMBL" id="PFG21020.1"/>
    </source>
</evidence>
<feature type="chain" id="PRO_5013400899" evidence="5">
    <location>
        <begin position="24"/>
        <end position="262"/>
    </location>
</feature>
<dbReference type="Gene3D" id="3.40.190.10">
    <property type="entry name" value="Periplasmic binding protein-like II"/>
    <property type="match status" value="2"/>
</dbReference>
<dbReference type="GO" id="GO:0046872">
    <property type="term" value="F:metal ion binding"/>
    <property type="evidence" value="ECO:0007669"/>
    <property type="project" value="UniProtKB-KW"/>
</dbReference>
<organism evidence="6 7">
    <name type="scientific">Serinibacter salmoneus</name>
    <dbReference type="NCBI Taxonomy" id="556530"/>
    <lineage>
        <taxon>Bacteria</taxon>
        <taxon>Bacillati</taxon>
        <taxon>Actinomycetota</taxon>
        <taxon>Actinomycetes</taxon>
        <taxon>Micrococcales</taxon>
        <taxon>Beutenbergiaceae</taxon>
        <taxon>Serinibacter</taxon>
    </lineage>
</organism>
<evidence type="ECO:0000256" key="3">
    <source>
        <dbReference type="ARBA" id="ARBA00022729"/>
    </source>
</evidence>
<feature type="binding site" evidence="4">
    <location>
        <position position="198"/>
    </location>
    <ligand>
        <name>molybdate</name>
        <dbReference type="ChEBI" id="CHEBI:36264"/>
    </ligand>
</feature>
<proteinExistence type="inferred from homology"/>
<reference evidence="6 7" key="1">
    <citation type="submission" date="2017-10" db="EMBL/GenBank/DDBJ databases">
        <title>Sequencing the genomes of 1000 actinobacteria strains.</title>
        <authorList>
            <person name="Klenk H.-P."/>
        </authorList>
    </citation>
    <scope>NUCLEOTIDE SEQUENCE [LARGE SCALE GENOMIC DNA]</scope>
    <source>
        <strain evidence="6 7">DSM 21801</strain>
    </source>
</reference>
<dbReference type="GO" id="GO:0015689">
    <property type="term" value="P:molybdate ion transport"/>
    <property type="evidence" value="ECO:0007669"/>
    <property type="project" value="InterPro"/>
</dbReference>
<comment type="caution">
    <text evidence="6">The sequence shown here is derived from an EMBL/GenBank/DDBJ whole genome shotgun (WGS) entry which is preliminary data.</text>
</comment>
<keyword evidence="2 4" id="KW-0479">Metal-binding</keyword>
<evidence type="ECO:0000256" key="2">
    <source>
        <dbReference type="ARBA" id="ARBA00022723"/>
    </source>
</evidence>
<comment type="similarity">
    <text evidence="1">Belongs to the bacterial solute-binding protein ModA family.</text>
</comment>
<evidence type="ECO:0000256" key="5">
    <source>
        <dbReference type="SAM" id="SignalP"/>
    </source>
</evidence>
<dbReference type="GO" id="GO:0030973">
    <property type="term" value="F:molybdate ion binding"/>
    <property type="evidence" value="ECO:0007669"/>
    <property type="project" value="TreeGrafter"/>
</dbReference>
<accession>A0A2A9D586</accession>
<dbReference type="OrthoDB" id="9785015at2"/>
<dbReference type="PANTHER" id="PTHR30632">
    <property type="entry name" value="MOLYBDATE-BINDING PERIPLASMIC PROTEIN"/>
    <property type="match status" value="1"/>
</dbReference>
<sequence>MRARRWALLPAVAVTLLMGCAEPAPTPSPSVTGQEAADAEISGDLVVLAASSLAQVFTDLGAHLEAEHPGLTVTFSFAASSALAAQVVAGAPADVLATANRVTMTQAGDRATDPVVFATNTLTIVTPVGNPAGVTGLADFADPDLRIAVCAVEVPCGAAAMQVFDAAGVTPAVDTYAANVSGALTLARAGEVDAALVYTTDAAAAGGQVTEVPTPQTVAAVNEDLITALQDARNPEAAQAFVDLVTSPAGAEVLRAAGFVVQ</sequence>
<dbReference type="RefSeq" id="WP_098469920.1">
    <property type="nucleotide sequence ID" value="NZ_PDJD01000001.1"/>
</dbReference>
<feature type="binding site" evidence="4">
    <location>
        <position position="52"/>
    </location>
    <ligand>
        <name>molybdate</name>
        <dbReference type="ChEBI" id="CHEBI:36264"/>
    </ligand>
</feature>
<dbReference type="NCBIfam" id="TIGR01256">
    <property type="entry name" value="modA"/>
    <property type="match status" value="1"/>
</dbReference>